<comment type="caution">
    <text evidence="2">The sequence shown here is derived from an EMBL/GenBank/DDBJ whole genome shotgun (WGS) entry which is preliminary data.</text>
</comment>
<reference evidence="2" key="1">
    <citation type="submission" date="2021-06" db="EMBL/GenBank/DDBJ databases">
        <title>Comparative genomics, transcriptomics and evolutionary studies reveal genomic signatures of adaptation to plant cell wall in hemibiotrophic fungi.</title>
        <authorList>
            <consortium name="DOE Joint Genome Institute"/>
            <person name="Baroncelli R."/>
            <person name="Diaz J.F."/>
            <person name="Benocci T."/>
            <person name="Peng M."/>
            <person name="Battaglia E."/>
            <person name="Haridas S."/>
            <person name="Andreopoulos W."/>
            <person name="Labutti K."/>
            <person name="Pangilinan J."/>
            <person name="Floch G.L."/>
            <person name="Makela M.R."/>
            <person name="Henrissat B."/>
            <person name="Grigoriev I.V."/>
            <person name="Crouch J.A."/>
            <person name="De Vries R.P."/>
            <person name="Sukno S.A."/>
            <person name="Thon M.R."/>
        </authorList>
    </citation>
    <scope>NUCLEOTIDE SEQUENCE</scope>
    <source>
        <strain evidence="2">CBS 102054</strain>
    </source>
</reference>
<organism evidence="2 3">
    <name type="scientific">Colletotrichum phormii</name>
    <dbReference type="NCBI Taxonomy" id="359342"/>
    <lineage>
        <taxon>Eukaryota</taxon>
        <taxon>Fungi</taxon>
        <taxon>Dikarya</taxon>
        <taxon>Ascomycota</taxon>
        <taxon>Pezizomycotina</taxon>
        <taxon>Sordariomycetes</taxon>
        <taxon>Hypocreomycetidae</taxon>
        <taxon>Glomerellales</taxon>
        <taxon>Glomerellaceae</taxon>
        <taxon>Colletotrichum</taxon>
        <taxon>Colletotrichum acutatum species complex</taxon>
    </lineage>
</organism>
<proteinExistence type="predicted"/>
<dbReference type="AlphaFoldDB" id="A0AAJ0EH43"/>
<dbReference type="Proteomes" id="UP001243989">
    <property type="component" value="Unassembled WGS sequence"/>
</dbReference>
<sequence length="150" mass="16693">MILLYRVVTTSSLPVAPRLLVQNQWISSPRQRMDIQIASPKCYRTTLIGPTNTHPIGPVNSHASPALTSKTPPKYPLPRCTAIRYTDSRILKKKKCTPKSKKMETQNLQQRITKLTSGIKCPSWSEKPSVKALAMHTPPMNPPPTPSVPT</sequence>
<evidence type="ECO:0000256" key="1">
    <source>
        <dbReference type="SAM" id="MobiDB-lite"/>
    </source>
</evidence>
<feature type="compositionally biased region" description="Polar residues" evidence="1">
    <location>
        <begin position="61"/>
        <end position="71"/>
    </location>
</feature>
<dbReference type="RefSeq" id="XP_060448619.1">
    <property type="nucleotide sequence ID" value="XM_060581962.1"/>
</dbReference>
<feature type="region of interest" description="Disordered" evidence="1">
    <location>
        <begin position="54"/>
        <end position="75"/>
    </location>
</feature>
<name>A0AAJ0EH43_9PEZI</name>
<dbReference type="GeneID" id="85466824"/>
<keyword evidence="3" id="KW-1185">Reference proteome</keyword>
<protein>
    <submittedName>
        <fullName evidence="2">Uncharacterized protein</fullName>
    </submittedName>
</protein>
<dbReference type="EMBL" id="JAHMHQ010000004">
    <property type="protein sequence ID" value="KAK1640012.1"/>
    <property type="molecule type" value="Genomic_DNA"/>
</dbReference>
<gene>
    <name evidence="2" type="ORF">BDP81DRAFT_157038</name>
</gene>
<evidence type="ECO:0000313" key="3">
    <source>
        <dbReference type="Proteomes" id="UP001243989"/>
    </source>
</evidence>
<accession>A0AAJ0EH43</accession>
<evidence type="ECO:0000313" key="2">
    <source>
        <dbReference type="EMBL" id="KAK1640012.1"/>
    </source>
</evidence>